<evidence type="ECO:0000313" key="2">
    <source>
        <dbReference type="EMBL" id="KJY37952.1"/>
    </source>
</evidence>
<evidence type="ECO:0000256" key="1">
    <source>
        <dbReference type="SAM" id="MobiDB-lite"/>
    </source>
</evidence>
<dbReference type="EMBL" id="JZWV01000084">
    <property type="protein sequence ID" value="KJY37952.1"/>
    <property type="molecule type" value="Genomic_DNA"/>
</dbReference>
<dbReference type="RefSeq" id="WP_045946050.1">
    <property type="nucleotide sequence ID" value="NZ_JZWV01000084.1"/>
</dbReference>
<comment type="caution">
    <text evidence="2">The sequence shown here is derived from an EMBL/GenBank/DDBJ whole genome shotgun (WGS) entry which is preliminary data.</text>
</comment>
<dbReference type="AlphaFoldDB" id="A0A0F4JUD4"/>
<proteinExistence type="predicted"/>
<reference evidence="2 3" key="1">
    <citation type="submission" date="2015-02" db="EMBL/GenBank/DDBJ databases">
        <authorList>
            <person name="Ju K.-S."/>
            <person name="Doroghazi J.R."/>
            <person name="Metcalf W."/>
        </authorList>
    </citation>
    <scope>NUCLEOTIDE SEQUENCE [LARGE SCALE GENOMIC DNA]</scope>
    <source>
        <strain evidence="2 3">NRRL ISP-5550</strain>
    </source>
</reference>
<feature type="region of interest" description="Disordered" evidence="1">
    <location>
        <begin position="91"/>
        <end position="123"/>
    </location>
</feature>
<sequence length="123" mass="13259">MGWRHTDAETPVRRGADGQFYVAAQDVTAILRDMARTFDLHARSDGGAWTAGDRTTPVRLDEDTMRTVASILRAQADEMDDQLIAIAATSTARTAGSPSAWRQEAAKPAAKGRGRRKNCDGAA</sequence>
<dbReference type="STRING" id="68223.GCA_002028425_06913"/>
<protein>
    <submittedName>
        <fullName evidence="2">Uncharacterized protein</fullName>
    </submittedName>
</protein>
<name>A0A0F4JUD4_9ACTN</name>
<dbReference type="PATRIC" id="fig|68223.7.peg.996"/>
<feature type="compositionally biased region" description="Low complexity" evidence="1">
    <location>
        <begin position="91"/>
        <end position="109"/>
    </location>
</feature>
<gene>
    <name evidence="2" type="ORF">VR44_04580</name>
</gene>
<evidence type="ECO:0000313" key="3">
    <source>
        <dbReference type="Proteomes" id="UP000033551"/>
    </source>
</evidence>
<dbReference type="OrthoDB" id="4331338at2"/>
<organism evidence="2 3">
    <name type="scientific">Streptomyces katrae</name>
    <dbReference type="NCBI Taxonomy" id="68223"/>
    <lineage>
        <taxon>Bacteria</taxon>
        <taxon>Bacillati</taxon>
        <taxon>Actinomycetota</taxon>
        <taxon>Actinomycetes</taxon>
        <taxon>Kitasatosporales</taxon>
        <taxon>Streptomycetaceae</taxon>
        <taxon>Streptomyces</taxon>
    </lineage>
</organism>
<keyword evidence="3" id="KW-1185">Reference proteome</keyword>
<dbReference type="Proteomes" id="UP000033551">
    <property type="component" value="Unassembled WGS sequence"/>
</dbReference>
<accession>A0A0F4JUD4</accession>